<dbReference type="Gene3D" id="1.10.357.40">
    <property type="entry name" value="YbiA-like"/>
    <property type="match status" value="2"/>
</dbReference>
<dbReference type="InterPro" id="IPR012816">
    <property type="entry name" value="NADAR"/>
</dbReference>
<evidence type="ECO:0000313" key="3">
    <source>
        <dbReference type="EMBL" id="GJE88668.1"/>
    </source>
</evidence>
<gene>
    <name evidence="3" type="ORF">PsYK624_047510</name>
</gene>
<dbReference type="AlphaFoldDB" id="A0A9P3G3W7"/>
<comment type="caution">
    <text evidence="3">The sequence shown here is derived from an EMBL/GenBank/DDBJ whole genome shotgun (WGS) entry which is preliminary data.</text>
</comment>
<feature type="region of interest" description="Disordered" evidence="1">
    <location>
        <begin position="1"/>
        <end position="39"/>
    </location>
</feature>
<organism evidence="3 4">
    <name type="scientific">Phanerochaete sordida</name>
    <dbReference type="NCBI Taxonomy" id="48140"/>
    <lineage>
        <taxon>Eukaryota</taxon>
        <taxon>Fungi</taxon>
        <taxon>Dikarya</taxon>
        <taxon>Basidiomycota</taxon>
        <taxon>Agaricomycotina</taxon>
        <taxon>Agaricomycetes</taxon>
        <taxon>Polyporales</taxon>
        <taxon>Phanerochaetaceae</taxon>
        <taxon>Phanerochaete</taxon>
    </lineage>
</organism>
<keyword evidence="4" id="KW-1185">Reference proteome</keyword>
<feature type="compositionally biased region" description="Polar residues" evidence="1">
    <location>
        <begin position="1"/>
        <end position="11"/>
    </location>
</feature>
<feature type="compositionally biased region" description="Low complexity" evidence="1">
    <location>
        <begin position="13"/>
        <end position="22"/>
    </location>
</feature>
<dbReference type="Pfam" id="PF08719">
    <property type="entry name" value="NADAR"/>
    <property type="match status" value="2"/>
</dbReference>
<feature type="domain" description="NADAR" evidence="2">
    <location>
        <begin position="236"/>
        <end position="374"/>
    </location>
</feature>
<feature type="region of interest" description="Disordered" evidence="1">
    <location>
        <begin position="414"/>
        <end position="442"/>
    </location>
</feature>
<dbReference type="InterPro" id="IPR037238">
    <property type="entry name" value="YbiA-like_sf"/>
</dbReference>
<dbReference type="SUPFAM" id="SSF143990">
    <property type="entry name" value="YbiA-like"/>
    <property type="match status" value="2"/>
</dbReference>
<name>A0A9P3G3W7_9APHY</name>
<evidence type="ECO:0000259" key="2">
    <source>
        <dbReference type="Pfam" id="PF08719"/>
    </source>
</evidence>
<feature type="domain" description="NADAR" evidence="2">
    <location>
        <begin position="55"/>
        <end position="184"/>
    </location>
</feature>
<dbReference type="CDD" id="cd15457">
    <property type="entry name" value="NADAR"/>
    <property type="match status" value="2"/>
</dbReference>
<dbReference type="OrthoDB" id="206452at2759"/>
<dbReference type="Proteomes" id="UP000703269">
    <property type="component" value="Unassembled WGS sequence"/>
</dbReference>
<sequence>MTSAAQQTAFEGSSPSSRPPSRATLRPQSPSQSPFEADGPIRCYDERDPFFALTNSAPYEVQHDGKEYPTAEHLFHAYKFHEDNSHMAEVVRRQPTPQTAREISLLLRPNWRNDWGDVADKCMDAVIEAKFAQHPHLRGLLLSSDTRELVFEEQARGRGDAITTTGEEGGWLGQALTRLRDQLRTKDPEAYSQEPEPADASSNWDRCSSVIDFDRASCLTYWTAAETLSETLPPIYFYDEEEPYYEFTNLSPHPVEFGGKVYANADSLFQYFDTPPTPVASAFSDPELRATWKNESGLSSRQGDTRARLYRHCMDAILEAKFLQHQELYQLLLSTGNSELVYAHPTDHFWGYSEYMSGLNELGKALMRLREKLKAQHSAGQDSERPYCEEDIAQQSADDLSERTSDYTDFEDLSSVNGCPSPIDRPPSAVLVPPREHPASPPRVRKITIQGRFGGRTCPHARHCPRYHPLHLAINLRLTILRLQDPLTPLNKFYLS</sequence>
<proteinExistence type="predicted"/>
<evidence type="ECO:0000256" key="1">
    <source>
        <dbReference type="SAM" id="MobiDB-lite"/>
    </source>
</evidence>
<reference evidence="3 4" key="1">
    <citation type="submission" date="2021-08" db="EMBL/GenBank/DDBJ databases">
        <title>Draft Genome Sequence of Phanerochaete sordida strain YK-624.</title>
        <authorList>
            <person name="Mori T."/>
            <person name="Dohra H."/>
            <person name="Suzuki T."/>
            <person name="Kawagishi H."/>
            <person name="Hirai H."/>
        </authorList>
    </citation>
    <scope>NUCLEOTIDE SEQUENCE [LARGE SCALE GENOMIC DNA]</scope>
    <source>
        <strain evidence="3 4">YK-624</strain>
    </source>
</reference>
<evidence type="ECO:0000313" key="4">
    <source>
        <dbReference type="Proteomes" id="UP000703269"/>
    </source>
</evidence>
<protein>
    <submittedName>
        <fullName evidence="3">NADAR family protein</fullName>
    </submittedName>
</protein>
<dbReference type="EMBL" id="BPQB01000010">
    <property type="protein sequence ID" value="GJE88668.1"/>
    <property type="molecule type" value="Genomic_DNA"/>
</dbReference>
<accession>A0A9P3G3W7</accession>